<evidence type="ECO:0000259" key="10">
    <source>
        <dbReference type="PROSITE" id="PS50072"/>
    </source>
</evidence>
<feature type="domain" description="PPIase FKBP-type" evidence="9">
    <location>
        <begin position="280"/>
        <end position="366"/>
    </location>
</feature>
<feature type="domain" description="PPIase cyclophilin-type" evidence="10">
    <location>
        <begin position="63"/>
        <end position="196"/>
    </location>
</feature>
<dbReference type="PROSITE" id="PS50059">
    <property type="entry name" value="FKBP_PPIASE"/>
    <property type="match status" value="1"/>
</dbReference>
<feature type="region of interest" description="Disordered" evidence="7">
    <location>
        <begin position="24"/>
        <end position="53"/>
    </location>
</feature>
<evidence type="ECO:0000313" key="12">
    <source>
        <dbReference type="Proteomes" id="UP001255185"/>
    </source>
</evidence>
<dbReference type="InterPro" id="IPR046357">
    <property type="entry name" value="PPIase_dom_sf"/>
</dbReference>
<keyword evidence="4 6" id="KW-0697">Rotamase</keyword>
<dbReference type="InterPro" id="IPR020892">
    <property type="entry name" value="Cyclophilin-type_PPIase_CS"/>
</dbReference>
<dbReference type="Gene3D" id="3.10.50.40">
    <property type="match status" value="1"/>
</dbReference>
<dbReference type="SUPFAM" id="SSF50891">
    <property type="entry name" value="Cyclophilin-like"/>
    <property type="match status" value="1"/>
</dbReference>
<evidence type="ECO:0000256" key="1">
    <source>
        <dbReference type="ARBA" id="ARBA00000971"/>
    </source>
</evidence>
<dbReference type="SUPFAM" id="SSF54534">
    <property type="entry name" value="FKBP-like"/>
    <property type="match status" value="1"/>
</dbReference>
<protein>
    <recommendedName>
        <fullName evidence="3 6">peptidylprolyl isomerase</fullName>
        <ecNumber evidence="3 6">5.2.1.8</ecNumber>
    </recommendedName>
</protein>
<dbReference type="Pfam" id="PF00160">
    <property type="entry name" value="Pro_isomerase"/>
    <property type="match status" value="1"/>
</dbReference>
<evidence type="ECO:0000256" key="4">
    <source>
        <dbReference type="ARBA" id="ARBA00023110"/>
    </source>
</evidence>
<dbReference type="InterPro" id="IPR001179">
    <property type="entry name" value="PPIase_FKBP_dom"/>
</dbReference>
<dbReference type="EC" id="5.2.1.8" evidence="3 6"/>
<keyword evidence="5 6" id="KW-0413">Isomerase</keyword>
<evidence type="ECO:0000313" key="11">
    <source>
        <dbReference type="EMBL" id="MDR6968008.1"/>
    </source>
</evidence>
<keyword evidence="12" id="KW-1185">Reference proteome</keyword>
<feature type="compositionally biased region" description="Low complexity" evidence="7">
    <location>
        <begin position="24"/>
        <end position="46"/>
    </location>
</feature>
<comment type="caution">
    <text evidence="11">The sequence shown here is derived from an EMBL/GenBank/DDBJ whole genome shotgun (WGS) entry which is preliminary data.</text>
</comment>
<evidence type="ECO:0000256" key="2">
    <source>
        <dbReference type="ARBA" id="ARBA00007365"/>
    </source>
</evidence>
<feature type="chain" id="PRO_5047218740" description="peptidylprolyl isomerase" evidence="8">
    <location>
        <begin position="20"/>
        <end position="367"/>
    </location>
</feature>
<organism evidence="11 12">
    <name type="scientific">Flavobacterium arsenatis</name>
    <dbReference type="NCBI Taxonomy" id="1484332"/>
    <lineage>
        <taxon>Bacteria</taxon>
        <taxon>Pseudomonadati</taxon>
        <taxon>Bacteroidota</taxon>
        <taxon>Flavobacteriia</taxon>
        <taxon>Flavobacteriales</taxon>
        <taxon>Flavobacteriaceae</taxon>
        <taxon>Flavobacterium</taxon>
    </lineage>
</organism>
<dbReference type="PROSITE" id="PS00170">
    <property type="entry name" value="CSA_PPIASE_1"/>
    <property type="match status" value="1"/>
</dbReference>
<comment type="similarity">
    <text evidence="2">Belongs to the cyclophilin-type PPIase family.</text>
</comment>
<evidence type="ECO:0000256" key="3">
    <source>
        <dbReference type="ARBA" id="ARBA00013194"/>
    </source>
</evidence>
<dbReference type="EMBL" id="JAVDVI010000007">
    <property type="protein sequence ID" value="MDR6968008.1"/>
    <property type="molecule type" value="Genomic_DNA"/>
</dbReference>
<dbReference type="RefSeq" id="WP_310026416.1">
    <property type="nucleotide sequence ID" value="NZ_JAVDVI010000007.1"/>
</dbReference>
<reference evidence="11 12" key="1">
    <citation type="submission" date="2023-07" db="EMBL/GenBank/DDBJ databases">
        <title>Sorghum-associated microbial communities from plants grown in Nebraska, USA.</title>
        <authorList>
            <person name="Schachtman D."/>
        </authorList>
    </citation>
    <scope>NUCLEOTIDE SEQUENCE [LARGE SCALE GENOMIC DNA]</scope>
    <source>
        <strain evidence="11 12">3773</strain>
    </source>
</reference>
<evidence type="ECO:0000256" key="5">
    <source>
        <dbReference type="ARBA" id="ARBA00023235"/>
    </source>
</evidence>
<dbReference type="PRINTS" id="PR00153">
    <property type="entry name" value="CSAPPISMRASE"/>
</dbReference>
<dbReference type="Pfam" id="PF00254">
    <property type="entry name" value="FKBP_C"/>
    <property type="match status" value="1"/>
</dbReference>
<evidence type="ECO:0000259" key="9">
    <source>
        <dbReference type="PROSITE" id="PS50059"/>
    </source>
</evidence>
<evidence type="ECO:0000256" key="8">
    <source>
        <dbReference type="SAM" id="SignalP"/>
    </source>
</evidence>
<proteinExistence type="inferred from homology"/>
<dbReference type="PANTHER" id="PTHR45625:SF4">
    <property type="entry name" value="PEPTIDYLPROLYL ISOMERASE DOMAIN AND WD REPEAT-CONTAINING PROTEIN 1"/>
    <property type="match status" value="1"/>
</dbReference>
<evidence type="ECO:0000256" key="6">
    <source>
        <dbReference type="PROSITE-ProRule" id="PRU00277"/>
    </source>
</evidence>
<dbReference type="InterPro" id="IPR002130">
    <property type="entry name" value="Cyclophilin-type_PPIase_dom"/>
</dbReference>
<dbReference type="GO" id="GO:0016853">
    <property type="term" value="F:isomerase activity"/>
    <property type="evidence" value="ECO:0007669"/>
    <property type="project" value="UniProtKB-KW"/>
</dbReference>
<evidence type="ECO:0000256" key="7">
    <source>
        <dbReference type="SAM" id="MobiDB-lite"/>
    </source>
</evidence>
<name>A0ABU1TPX9_9FLAO</name>
<gene>
    <name evidence="11" type="ORF">J2X31_002022</name>
</gene>
<dbReference type="PROSITE" id="PS50072">
    <property type="entry name" value="CSA_PPIASE_2"/>
    <property type="match status" value="1"/>
</dbReference>
<dbReference type="InterPro" id="IPR044666">
    <property type="entry name" value="Cyclophilin_A-like"/>
</dbReference>
<keyword evidence="8" id="KW-0732">Signal</keyword>
<comment type="catalytic activity">
    <reaction evidence="1 6">
        <text>[protein]-peptidylproline (omega=180) = [protein]-peptidylproline (omega=0)</text>
        <dbReference type="Rhea" id="RHEA:16237"/>
        <dbReference type="Rhea" id="RHEA-COMP:10747"/>
        <dbReference type="Rhea" id="RHEA-COMP:10748"/>
        <dbReference type="ChEBI" id="CHEBI:83833"/>
        <dbReference type="ChEBI" id="CHEBI:83834"/>
        <dbReference type="EC" id="5.2.1.8"/>
    </reaction>
</comment>
<sequence length="367" mass="39742">MKVKFIGLLFLAMTTGIFAQTAPKKAAPKKTTTTTKKVTTTKKATPAPAPGDGLFAEIETTKGKITLELEYQKTPITVANFVSLAEGTNTFVTDAKLKGKPFYDGLKFHRVIKDFMIQGGDPMGNGSGNPGYRFKDEIVADLKHNAAGILSMANSGPATNGSQFFITHKATPHLDGKHTVFGHLTSGMDVVNAIEQNDVITKVSIVRKGALAKNFDASKVFSDYYSNKDAVEKAEAQKEAELRAVANATALKEFANGKTTASGLKYIVLQEGTGAKPVPTSNVKVHYTGKLVDGKVFDSSVERGEPIDFNLNQVIRGWTEGLQLMTEGSKYKFYIPYNLAYGDRAMGNVIPAKSDLIFEVELLKINN</sequence>
<accession>A0ABU1TPX9</accession>
<dbReference type="Gene3D" id="2.40.100.10">
    <property type="entry name" value="Cyclophilin-like"/>
    <property type="match status" value="1"/>
</dbReference>
<dbReference type="PANTHER" id="PTHR45625">
    <property type="entry name" value="PEPTIDYL-PROLYL CIS-TRANS ISOMERASE-RELATED"/>
    <property type="match status" value="1"/>
</dbReference>
<feature type="signal peptide" evidence="8">
    <location>
        <begin position="1"/>
        <end position="19"/>
    </location>
</feature>
<dbReference type="CDD" id="cd00317">
    <property type="entry name" value="cyclophilin"/>
    <property type="match status" value="1"/>
</dbReference>
<dbReference type="InterPro" id="IPR029000">
    <property type="entry name" value="Cyclophilin-like_dom_sf"/>
</dbReference>
<dbReference type="Proteomes" id="UP001255185">
    <property type="component" value="Unassembled WGS sequence"/>
</dbReference>